<dbReference type="eggNOG" id="KOG2971">
    <property type="taxonomic scope" value="Eukaryota"/>
</dbReference>
<dbReference type="PANTHER" id="PTHR13634:SF0">
    <property type="entry name" value="RIBOSOME BIOGENESIS PROTEIN BRX1 HOMOLOG"/>
    <property type="match status" value="1"/>
</dbReference>
<feature type="compositionally biased region" description="Basic and acidic residues" evidence="7">
    <location>
        <begin position="260"/>
        <end position="273"/>
    </location>
</feature>
<dbReference type="PROSITE" id="PS50833">
    <property type="entry name" value="BRIX"/>
    <property type="match status" value="1"/>
</dbReference>
<keyword evidence="6" id="KW-0539">Nucleus</keyword>
<dbReference type="HOGENOM" id="CLU_048373_2_0_1"/>
<dbReference type="Pfam" id="PF04427">
    <property type="entry name" value="Brix"/>
    <property type="match status" value="1"/>
</dbReference>
<name>T1KUK0_TETUR</name>
<dbReference type="GO" id="GO:0000027">
    <property type="term" value="P:ribosomal large subunit assembly"/>
    <property type="evidence" value="ECO:0007669"/>
    <property type="project" value="UniProtKB-ARBA"/>
</dbReference>
<feature type="compositionally biased region" description="Acidic residues" evidence="7">
    <location>
        <begin position="284"/>
        <end position="294"/>
    </location>
</feature>
<dbReference type="GO" id="GO:0006364">
    <property type="term" value="P:rRNA processing"/>
    <property type="evidence" value="ECO:0007669"/>
    <property type="project" value="InterPro"/>
</dbReference>
<dbReference type="SUPFAM" id="SSF52954">
    <property type="entry name" value="Class II aaRS ABD-related"/>
    <property type="match status" value="1"/>
</dbReference>
<protein>
    <recommendedName>
        <fullName evidence="4">Ribosome biogenesis protein BRX1 homolog</fullName>
    </recommendedName>
</protein>
<evidence type="ECO:0000313" key="9">
    <source>
        <dbReference type="EnsemblMetazoa" id="tetur22g00230.1"/>
    </source>
</evidence>
<dbReference type="FunFam" id="3.40.50.10480:FF:000009">
    <property type="entry name" value="Ribosome biogenesis protein, putative"/>
    <property type="match status" value="1"/>
</dbReference>
<evidence type="ECO:0000256" key="1">
    <source>
        <dbReference type="ARBA" id="ARBA00003439"/>
    </source>
</evidence>
<dbReference type="GO" id="GO:0019843">
    <property type="term" value="F:rRNA binding"/>
    <property type="evidence" value="ECO:0007669"/>
    <property type="project" value="InterPro"/>
</dbReference>
<comment type="subcellular location">
    <subcellularLocation>
        <location evidence="2">Nucleus</location>
        <location evidence="2">Nucleolus</location>
    </subcellularLocation>
</comment>
<dbReference type="STRING" id="32264.T1KUK0"/>
<evidence type="ECO:0000313" key="10">
    <source>
        <dbReference type="Proteomes" id="UP000015104"/>
    </source>
</evidence>
<evidence type="ECO:0000259" key="8">
    <source>
        <dbReference type="PROSITE" id="PS50833"/>
    </source>
</evidence>
<dbReference type="AlphaFoldDB" id="T1KUK0"/>
<dbReference type="InterPro" id="IPR026532">
    <property type="entry name" value="BRX1"/>
</dbReference>
<comment type="similarity">
    <text evidence="3">Belongs to the BRX1 family.</text>
</comment>
<feature type="region of interest" description="Disordered" evidence="7">
    <location>
        <begin position="1"/>
        <end position="24"/>
    </location>
</feature>
<dbReference type="EMBL" id="CAEY01000573">
    <property type="status" value="NOT_ANNOTATED_CDS"/>
    <property type="molecule type" value="Genomic_DNA"/>
</dbReference>
<evidence type="ECO:0000256" key="4">
    <source>
        <dbReference type="ARBA" id="ARBA00020522"/>
    </source>
</evidence>
<dbReference type="SMART" id="SM00879">
    <property type="entry name" value="Brix"/>
    <property type="match status" value="1"/>
</dbReference>
<dbReference type="GO" id="GO:0005730">
    <property type="term" value="C:nucleolus"/>
    <property type="evidence" value="ECO:0007669"/>
    <property type="project" value="UniProtKB-SubCell"/>
</dbReference>
<evidence type="ECO:0000256" key="6">
    <source>
        <dbReference type="ARBA" id="ARBA00023242"/>
    </source>
</evidence>
<organism evidence="9 10">
    <name type="scientific">Tetranychus urticae</name>
    <name type="common">Two-spotted spider mite</name>
    <dbReference type="NCBI Taxonomy" id="32264"/>
    <lineage>
        <taxon>Eukaryota</taxon>
        <taxon>Metazoa</taxon>
        <taxon>Ecdysozoa</taxon>
        <taxon>Arthropoda</taxon>
        <taxon>Chelicerata</taxon>
        <taxon>Arachnida</taxon>
        <taxon>Acari</taxon>
        <taxon>Acariformes</taxon>
        <taxon>Trombidiformes</taxon>
        <taxon>Prostigmata</taxon>
        <taxon>Eleutherengona</taxon>
        <taxon>Raphignathae</taxon>
        <taxon>Tetranychoidea</taxon>
        <taxon>Tetranychidae</taxon>
        <taxon>Tetranychus</taxon>
    </lineage>
</organism>
<dbReference type="EnsemblMetazoa" id="tetur22g00230.1">
    <property type="protein sequence ID" value="tetur22g00230.1"/>
    <property type="gene ID" value="tetur22g00230"/>
</dbReference>
<accession>T1KUK0</accession>
<evidence type="ECO:0000256" key="2">
    <source>
        <dbReference type="ARBA" id="ARBA00004604"/>
    </source>
</evidence>
<reference evidence="10" key="1">
    <citation type="submission" date="2011-08" db="EMBL/GenBank/DDBJ databases">
        <authorList>
            <person name="Rombauts S."/>
        </authorList>
    </citation>
    <scope>NUCLEOTIDE SEQUENCE</scope>
    <source>
        <strain evidence="10">London</strain>
    </source>
</reference>
<feature type="compositionally biased region" description="Basic and acidic residues" evidence="7">
    <location>
        <begin position="12"/>
        <end position="23"/>
    </location>
</feature>
<feature type="region of interest" description="Disordered" evidence="7">
    <location>
        <begin position="259"/>
        <end position="294"/>
    </location>
</feature>
<keyword evidence="10" id="KW-1185">Reference proteome</keyword>
<evidence type="ECO:0000256" key="5">
    <source>
        <dbReference type="ARBA" id="ARBA00022517"/>
    </source>
</evidence>
<evidence type="ECO:0000256" key="7">
    <source>
        <dbReference type="SAM" id="MobiDB-lite"/>
    </source>
</evidence>
<comment type="function">
    <text evidence="1">Required for biogenesis of the 60S ribosomal subunit.</text>
</comment>
<proteinExistence type="inferred from homology"/>
<sequence>MGKRKRGNKQNEATDKEPEKTENQNEVLFSDDLLKIRKTEWINRQRVMVLGARGITARDRHLMLNLRTLMPHSKSEPKLDSVKSDLFSDALEICETRNCNKCLLFINKKRKDSYLYVANVPNGPSAKFMIENIHTMEELRLSGNCLRGSRPLLSFDPEFDKTPQLSLLKELFSQTFGVPKHHPKSQPFFDHVYTFTILDKRIWFRNYQIVGEEGSLAEIGPRFCLNLIKIFEGGLGGPVIYSNPGFVNPNVRRRMLRQQASDKYKDKVVIREGRNKKKPKGEEYQDMDPLEIFD</sequence>
<keyword evidence="5" id="KW-0690">Ribosome biogenesis</keyword>
<dbReference type="PANTHER" id="PTHR13634">
    <property type="entry name" value="RIBOSOME BIOGENESIS PROTEIN BRIX"/>
    <property type="match status" value="1"/>
</dbReference>
<evidence type="ECO:0000256" key="3">
    <source>
        <dbReference type="ARBA" id="ARBA00006369"/>
    </source>
</evidence>
<feature type="domain" description="Brix" evidence="8">
    <location>
        <begin position="45"/>
        <end position="236"/>
    </location>
</feature>
<dbReference type="InterPro" id="IPR007109">
    <property type="entry name" value="Brix"/>
</dbReference>
<dbReference type="Proteomes" id="UP000015104">
    <property type="component" value="Unassembled WGS sequence"/>
</dbReference>
<reference evidence="9" key="2">
    <citation type="submission" date="2015-06" db="UniProtKB">
        <authorList>
            <consortium name="EnsemblMetazoa"/>
        </authorList>
    </citation>
    <scope>IDENTIFICATION</scope>
</reference>